<dbReference type="EMBL" id="JOWA01000120">
    <property type="protein sequence ID" value="KEZ40769.1"/>
    <property type="molecule type" value="Genomic_DNA"/>
</dbReference>
<dbReference type="OMA" id="IFTHHAP"/>
<dbReference type="PANTHER" id="PTHR37844:SF2">
    <property type="entry name" value="SER_THR PROTEIN PHOSPHATASE SUPERFAMILY (AFU_ORTHOLOGUE AFUA_1G14840)"/>
    <property type="match status" value="1"/>
</dbReference>
<name>A0A084G0A7_PSEDA</name>
<comment type="caution">
    <text evidence="2">The sequence shown here is derived from an EMBL/GenBank/DDBJ whole genome shotgun (WGS) entry which is preliminary data.</text>
</comment>
<evidence type="ECO:0000313" key="3">
    <source>
        <dbReference type="Proteomes" id="UP000028545"/>
    </source>
</evidence>
<dbReference type="RefSeq" id="XP_016640568.1">
    <property type="nucleotide sequence ID" value="XM_016789799.1"/>
</dbReference>
<gene>
    <name evidence="2" type="ORF">SAPIO_CDS8088</name>
</gene>
<dbReference type="KEGG" id="sapo:SAPIO_CDS8088"/>
<sequence length="284" mass="32431">MAGRSTSQAPELAAPVTLQIMSDLHLETPRFLPMYADFRIEPRSPYLALLGDISHAHDRRLFQFLEGQLERFDVVFFVMGNHEPYEYDDGASDEQQDFTNSAAVYILHDFERSVSDRRRVQLERNGVSSLGQFVLLDKKRFDLSPTVAVLGCTLFSRISDLQKSTTSLFVSDFSMITGWSVDAHNASHKTDLEWLNNEVETICHTEPERRIVILTHYSPTNLPEANNPDHLEGNRGVQTAFVTALEQERCWTSPAAKVWAFVMQFERRRTGPWIRRTGEPTIPA</sequence>
<accession>A0A084G0A7</accession>
<dbReference type="AlphaFoldDB" id="A0A084G0A7"/>
<dbReference type="InterPro" id="IPR004843">
    <property type="entry name" value="Calcineurin-like_PHP"/>
</dbReference>
<protein>
    <recommendedName>
        <fullName evidence="1">Calcineurin-like phosphoesterase domain-containing protein</fullName>
    </recommendedName>
</protein>
<evidence type="ECO:0000259" key="1">
    <source>
        <dbReference type="Pfam" id="PF00149"/>
    </source>
</evidence>
<dbReference type="InterPro" id="IPR029052">
    <property type="entry name" value="Metallo-depent_PP-like"/>
</dbReference>
<dbReference type="OrthoDB" id="550558at2759"/>
<dbReference type="GeneID" id="27727160"/>
<dbReference type="Proteomes" id="UP000028545">
    <property type="component" value="Unassembled WGS sequence"/>
</dbReference>
<proteinExistence type="predicted"/>
<keyword evidence="3" id="KW-1185">Reference proteome</keyword>
<feature type="domain" description="Calcineurin-like phosphoesterase" evidence="1">
    <location>
        <begin position="20"/>
        <end position="219"/>
    </location>
</feature>
<dbReference type="SUPFAM" id="SSF56300">
    <property type="entry name" value="Metallo-dependent phosphatases"/>
    <property type="match status" value="1"/>
</dbReference>
<organism evidence="2 3">
    <name type="scientific">Pseudallescheria apiosperma</name>
    <name type="common">Scedosporium apiospermum</name>
    <dbReference type="NCBI Taxonomy" id="563466"/>
    <lineage>
        <taxon>Eukaryota</taxon>
        <taxon>Fungi</taxon>
        <taxon>Dikarya</taxon>
        <taxon>Ascomycota</taxon>
        <taxon>Pezizomycotina</taxon>
        <taxon>Sordariomycetes</taxon>
        <taxon>Hypocreomycetidae</taxon>
        <taxon>Microascales</taxon>
        <taxon>Microascaceae</taxon>
        <taxon>Scedosporium</taxon>
    </lineage>
</organism>
<dbReference type="VEuPathDB" id="FungiDB:SAPIO_CDS8088"/>
<dbReference type="HOGENOM" id="CLU_060372_0_1_1"/>
<dbReference type="Pfam" id="PF00149">
    <property type="entry name" value="Metallophos"/>
    <property type="match status" value="1"/>
</dbReference>
<evidence type="ECO:0000313" key="2">
    <source>
        <dbReference type="EMBL" id="KEZ40769.1"/>
    </source>
</evidence>
<dbReference type="GO" id="GO:0016787">
    <property type="term" value="F:hydrolase activity"/>
    <property type="evidence" value="ECO:0007669"/>
    <property type="project" value="InterPro"/>
</dbReference>
<reference evidence="2 3" key="1">
    <citation type="journal article" date="2014" name="Genome Announc.">
        <title>Draft genome sequence of the pathogenic fungus Scedosporium apiospermum.</title>
        <authorList>
            <person name="Vandeputte P."/>
            <person name="Ghamrawi S."/>
            <person name="Rechenmann M."/>
            <person name="Iltis A."/>
            <person name="Giraud S."/>
            <person name="Fleury M."/>
            <person name="Thornton C."/>
            <person name="Delhaes L."/>
            <person name="Meyer W."/>
            <person name="Papon N."/>
            <person name="Bouchara J.P."/>
        </authorList>
    </citation>
    <scope>NUCLEOTIDE SEQUENCE [LARGE SCALE GENOMIC DNA]</scope>
    <source>
        <strain evidence="2 3">IHEM 14462</strain>
    </source>
</reference>
<dbReference type="PANTHER" id="PTHR37844">
    <property type="entry name" value="SER/THR PROTEIN PHOSPHATASE SUPERFAMILY (AFU_ORTHOLOGUE AFUA_1G14840)"/>
    <property type="match status" value="1"/>
</dbReference>